<accession>A0ABR0K9G0</accession>
<keyword evidence="2" id="KW-1185">Reference proteome</keyword>
<reference evidence="1 2" key="1">
    <citation type="submission" date="2023-08" db="EMBL/GenBank/DDBJ databases">
        <title>Black Yeasts Isolated from many extreme environments.</title>
        <authorList>
            <person name="Coleine C."/>
            <person name="Stajich J.E."/>
            <person name="Selbmann L."/>
        </authorList>
    </citation>
    <scope>NUCLEOTIDE SEQUENCE [LARGE SCALE GENOMIC DNA]</scope>
    <source>
        <strain evidence="1 2">CCFEE 5885</strain>
    </source>
</reference>
<evidence type="ECO:0008006" key="3">
    <source>
        <dbReference type="Google" id="ProtNLM"/>
    </source>
</evidence>
<dbReference type="Proteomes" id="UP001345013">
    <property type="component" value="Unassembled WGS sequence"/>
</dbReference>
<evidence type="ECO:0000313" key="2">
    <source>
        <dbReference type="Proteomes" id="UP001345013"/>
    </source>
</evidence>
<sequence length="373" mass="42946">MQRAPTRSQLRAAQRKKIPNHFLGDDFAKNQSVLEHSDLYRKRAQENVTRYGSSRAPPHQRSSFLDLPVEVLSAICNSLDITERVDIDALAALAQTCQSMENIVKDKTRMRTSFHVYSPLQSRLLRELYDWSSLHHARKLVQRTETYQQYITEQIIPHIKTMDELTDTQPTNVPHDGFRTLLRAGELVRSKVMGLEVTPAPRIGVVQSLTPTELLVLMYSMVIFQGCYDLQFDEERADYVDAAGSGFHYLKALRIAFMMGGPQAALNMRNGVRGHFEKFPNLMMKPENVFKYITLPSAARWENRLGDKAPEWCVRRLIEIHVKRWFRDSALQGDSAFEGLGIDQKGAKTIRACLKLWAEEQDPDRLPWNWEEV</sequence>
<protein>
    <recommendedName>
        <fullName evidence="3">F-box domain-containing protein</fullName>
    </recommendedName>
</protein>
<organism evidence="1 2">
    <name type="scientific">Lithohypha guttulata</name>
    <dbReference type="NCBI Taxonomy" id="1690604"/>
    <lineage>
        <taxon>Eukaryota</taxon>
        <taxon>Fungi</taxon>
        <taxon>Dikarya</taxon>
        <taxon>Ascomycota</taxon>
        <taxon>Pezizomycotina</taxon>
        <taxon>Eurotiomycetes</taxon>
        <taxon>Chaetothyriomycetidae</taxon>
        <taxon>Chaetothyriales</taxon>
        <taxon>Trichomeriaceae</taxon>
        <taxon>Lithohypha</taxon>
    </lineage>
</organism>
<evidence type="ECO:0000313" key="1">
    <source>
        <dbReference type="EMBL" id="KAK5092386.1"/>
    </source>
</evidence>
<proteinExistence type="predicted"/>
<dbReference type="SUPFAM" id="SSF81383">
    <property type="entry name" value="F-box domain"/>
    <property type="match status" value="1"/>
</dbReference>
<name>A0ABR0K9G0_9EURO</name>
<dbReference type="InterPro" id="IPR036047">
    <property type="entry name" value="F-box-like_dom_sf"/>
</dbReference>
<comment type="caution">
    <text evidence="1">The sequence shown here is derived from an EMBL/GenBank/DDBJ whole genome shotgun (WGS) entry which is preliminary data.</text>
</comment>
<gene>
    <name evidence="1" type="ORF">LTR24_005309</name>
</gene>
<dbReference type="EMBL" id="JAVRRG010000059">
    <property type="protein sequence ID" value="KAK5092386.1"/>
    <property type="molecule type" value="Genomic_DNA"/>
</dbReference>